<organism evidence="2 3">
    <name type="scientific">Cerrena zonata</name>
    <dbReference type="NCBI Taxonomy" id="2478898"/>
    <lineage>
        <taxon>Eukaryota</taxon>
        <taxon>Fungi</taxon>
        <taxon>Dikarya</taxon>
        <taxon>Basidiomycota</taxon>
        <taxon>Agaricomycotina</taxon>
        <taxon>Agaricomycetes</taxon>
        <taxon>Polyporales</taxon>
        <taxon>Cerrenaceae</taxon>
        <taxon>Cerrena</taxon>
    </lineage>
</organism>
<gene>
    <name evidence="2" type="ORF">QCA50_019773</name>
</gene>
<evidence type="ECO:0000313" key="3">
    <source>
        <dbReference type="Proteomes" id="UP001385951"/>
    </source>
</evidence>
<reference evidence="2 3" key="1">
    <citation type="submission" date="2022-09" db="EMBL/GenBank/DDBJ databases">
        <authorList>
            <person name="Palmer J.M."/>
        </authorList>
    </citation>
    <scope>NUCLEOTIDE SEQUENCE [LARGE SCALE GENOMIC DNA]</scope>
    <source>
        <strain evidence="2 3">DSM 7382</strain>
    </source>
</reference>
<dbReference type="SUPFAM" id="SSF52047">
    <property type="entry name" value="RNI-like"/>
    <property type="match status" value="1"/>
</dbReference>
<feature type="domain" description="F-box" evidence="1">
    <location>
        <begin position="7"/>
        <end position="49"/>
    </location>
</feature>
<proteinExistence type="predicted"/>
<name>A0AAW0FBN3_9APHY</name>
<dbReference type="Pfam" id="PF12937">
    <property type="entry name" value="F-box-like"/>
    <property type="match status" value="1"/>
</dbReference>
<dbReference type="InterPro" id="IPR036047">
    <property type="entry name" value="F-box-like_dom_sf"/>
</dbReference>
<evidence type="ECO:0000259" key="1">
    <source>
        <dbReference type="SMART" id="SM00256"/>
    </source>
</evidence>
<sequence>MSLIHSLPPELVDHIIDQLHDDRISLRACSRVCRQWLYASQYHLFRERSITLKAIYPPRNSLLISLAHLVVNVPGHLHNVKALCLTPDTWLGIGILSYPIYLTDLLVSLHLLPNLHTLELNRLRWSSLEYNPANLGPSLSIRKLVLRNTCVHGFQCLEYLIQSLRNLVHLELISVSTNLLPEDTDKTCDTTIFKPHIETLKIQGSTIVTGFFQYFHSVLSASLVSLDLGWITAHDLLFVLTSLPLDVCAAIKTLRFGVEVSHPTLSPSELDQLHEIYLPGFSRYTSLRSLTLLVPNSHIDPQDIFHRIIQHLPKYLHDITFHYEKYILTSDSNRQIEFLSRLSWEQLERNMGHLPKLQAARFCVTNFEGTEIYTLARVVRKMIQDRLPVMHRKNIIKF</sequence>
<dbReference type="InterPro" id="IPR001810">
    <property type="entry name" value="F-box_dom"/>
</dbReference>
<protein>
    <recommendedName>
        <fullName evidence="1">F-box domain-containing protein</fullName>
    </recommendedName>
</protein>
<keyword evidence="3" id="KW-1185">Reference proteome</keyword>
<dbReference type="Gene3D" id="3.80.10.10">
    <property type="entry name" value="Ribonuclease Inhibitor"/>
    <property type="match status" value="1"/>
</dbReference>
<comment type="caution">
    <text evidence="2">The sequence shown here is derived from an EMBL/GenBank/DDBJ whole genome shotgun (WGS) entry which is preliminary data.</text>
</comment>
<dbReference type="AlphaFoldDB" id="A0AAW0FBN3"/>
<dbReference type="EMBL" id="JASBNA010000092">
    <property type="protein sequence ID" value="KAK7677272.1"/>
    <property type="molecule type" value="Genomic_DNA"/>
</dbReference>
<dbReference type="SMART" id="SM00256">
    <property type="entry name" value="FBOX"/>
    <property type="match status" value="1"/>
</dbReference>
<accession>A0AAW0FBN3</accession>
<dbReference type="SUPFAM" id="SSF81383">
    <property type="entry name" value="F-box domain"/>
    <property type="match status" value="1"/>
</dbReference>
<dbReference type="Proteomes" id="UP001385951">
    <property type="component" value="Unassembled WGS sequence"/>
</dbReference>
<evidence type="ECO:0000313" key="2">
    <source>
        <dbReference type="EMBL" id="KAK7677272.1"/>
    </source>
</evidence>
<dbReference type="InterPro" id="IPR032675">
    <property type="entry name" value="LRR_dom_sf"/>
</dbReference>